<name>A0A4Y6EV17_9CAUD</name>
<keyword evidence="1" id="KW-0812">Transmembrane</keyword>
<reference evidence="2 3" key="1">
    <citation type="submission" date="2019-05" db="EMBL/GenBank/DDBJ databases">
        <authorList>
            <person name="Kim R."/>
            <person name="Haleblian K.L."/>
            <person name="Torres C.-L.T."/>
            <person name="Chong M.Y."/>
            <person name="Duong K."/>
            <person name="Lee C."/>
            <person name="Lai L.T."/>
            <person name="Ballew A.S."/>
            <person name="Ly A.M."/>
            <person name="Wu S."/>
            <person name="Ngo R.T."/>
            <person name="Freise A.C."/>
            <person name="Reddi K."/>
            <person name="Moberg-Parker J."/>
            <person name="Garlena R.A."/>
            <person name="Russell D.A."/>
            <person name="Pope W.H."/>
            <person name="Jacobs-Sera D."/>
            <person name="Hatfull G.F."/>
        </authorList>
    </citation>
    <scope>NUCLEOTIDE SEQUENCE [LARGE SCALE GENOMIC DNA]</scope>
</reference>
<organism evidence="2 3">
    <name type="scientific">Mycobacterium phage LilSpotty</name>
    <dbReference type="NCBI Taxonomy" id="2588512"/>
    <lineage>
        <taxon>Viruses</taxon>
        <taxon>Duplodnaviria</taxon>
        <taxon>Heunggongvirae</taxon>
        <taxon>Uroviricota</taxon>
        <taxon>Caudoviricetes</taxon>
        <taxon>Lilspottyvirus</taxon>
        <taxon>Lilspottyvirus lilspotty</taxon>
    </lineage>
</organism>
<dbReference type="Proteomes" id="UP000318419">
    <property type="component" value="Genome"/>
</dbReference>
<protein>
    <submittedName>
        <fullName evidence="2">Membrane protein</fullName>
    </submittedName>
</protein>
<dbReference type="KEGG" id="vg:80019427"/>
<sequence>MTDRQLECHMGIYLAIVAAMCAALLVHTALM</sequence>
<dbReference type="EMBL" id="MK977707">
    <property type="protein sequence ID" value="QDF19769.1"/>
    <property type="molecule type" value="Genomic_DNA"/>
</dbReference>
<keyword evidence="3" id="KW-1185">Reference proteome</keyword>
<keyword evidence="1" id="KW-0472">Membrane</keyword>
<dbReference type="RefSeq" id="YP_010754826.1">
    <property type="nucleotide sequence ID" value="NC_073464.1"/>
</dbReference>
<proteinExistence type="predicted"/>
<gene>
    <name evidence="2" type="primary">37</name>
    <name evidence="2" type="ORF">SEA_LILSPOTTY_37</name>
</gene>
<accession>A0A4Y6EV17</accession>
<keyword evidence="1" id="KW-1133">Transmembrane helix</keyword>
<evidence type="ECO:0000256" key="1">
    <source>
        <dbReference type="SAM" id="Phobius"/>
    </source>
</evidence>
<feature type="transmembrane region" description="Helical" evidence="1">
    <location>
        <begin position="12"/>
        <end position="30"/>
    </location>
</feature>
<dbReference type="GeneID" id="80019427"/>
<evidence type="ECO:0000313" key="2">
    <source>
        <dbReference type="EMBL" id="QDF19769.1"/>
    </source>
</evidence>
<evidence type="ECO:0000313" key="3">
    <source>
        <dbReference type="Proteomes" id="UP000318419"/>
    </source>
</evidence>